<dbReference type="AlphaFoldDB" id="A0A8X6FBL0"/>
<protein>
    <submittedName>
        <fullName evidence="1">Uncharacterized protein</fullName>
    </submittedName>
</protein>
<dbReference type="Proteomes" id="UP000887116">
    <property type="component" value="Unassembled WGS sequence"/>
</dbReference>
<sequence>MQSDQVYVARKVSRVIPERLQPAHRLLRGEKCKKETAAENKKRPIGNGRYQYLRASISEKSMSKIFRTSVMPPPPVTNQLD</sequence>
<gene>
    <name evidence="1" type="ORF">TNCT_592101</name>
</gene>
<reference evidence="1" key="1">
    <citation type="submission" date="2020-07" db="EMBL/GenBank/DDBJ databases">
        <title>Multicomponent nature underlies the extraordinary mechanical properties of spider dragline silk.</title>
        <authorList>
            <person name="Kono N."/>
            <person name="Nakamura H."/>
            <person name="Mori M."/>
            <person name="Yoshida Y."/>
            <person name="Ohtoshi R."/>
            <person name="Malay A.D."/>
            <person name="Moran D.A.P."/>
            <person name="Tomita M."/>
            <person name="Numata K."/>
            <person name="Arakawa K."/>
        </authorList>
    </citation>
    <scope>NUCLEOTIDE SEQUENCE</scope>
</reference>
<comment type="caution">
    <text evidence="1">The sequence shown here is derived from an EMBL/GenBank/DDBJ whole genome shotgun (WGS) entry which is preliminary data.</text>
</comment>
<name>A0A8X6FBL0_TRICU</name>
<dbReference type="EMBL" id="BMAO01021459">
    <property type="protein sequence ID" value="GFQ74639.1"/>
    <property type="molecule type" value="Genomic_DNA"/>
</dbReference>
<evidence type="ECO:0000313" key="2">
    <source>
        <dbReference type="Proteomes" id="UP000887116"/>
    </source>
</evidence>
<organism evidence="1 2">
    <name type="scientific">Trichonephila clavata</name>
    <name type="common">Joro spider</name>
    <name type="synonym">Nephila clavata</name>
    <dbReference type="NCBI Taxonomy" id="2740835"/>
    <lineage>
        <taxon>Eukaryota</taxon>
        <taxon>Metazoa</taxon>
        <taxon>Ecdysozoa</taxon>
        <taxon>Arthropoda</taxon>
        <taxon>Chelicerata</taxon>
        <taxon>Arachnida</taxon>
        <taxon>Araneae</taxon>
        <taxon>Araneomorphae</taxon>
        <taxon>Entelegynae</taxon>
        <taxon>Araneoidea</taxon>
        <taxon>Nephilidae</taxon>
        <taxon>Trichonephila</taxon>
    </lineage>
</organism>
<accession>A0A8X6FBL0</accession>
<proteinExistence type="predicted"/>
<evidence type="ECO:0000313" key="1">
    <source>
        <dbReference type="EMBL" id="GFQ74639.1"/>
    </source>
</evidence>
<keyword evidence="2" id="KW-1185">Reference proteome</keyword>